<accession>A0A816KHZ6</accession>
<proteinExistence type="predicted"/>
<dbReference type="AlphaFoldDB" id="A0A816KHZ6"/>
<protein>
    <submittedName>
        <fullName evidence="1">(rape) hypothetical protein</fullName>
    </submittedName>
</protein>
<evidence type="ECO:0000313" key="1">
    <source>
        <dbReference type="EMBL" id="CAF1922072.1"/>
    </source>
</evidence>
<organism evidence="1">
    <name type="scientific">Brassica napus</name>
    <name type="common">Rape</name>
    <dbReference type="NCBI Taxonomy" id="3708"/>
    <lineage>
        <taxon>Eukaryota</taxon>
        <taxon>Viridiplantae</taxon>
        <taxon>Streptophyta</taxon>
        <taxon>Embryophyta</taxon>
        <taxon>Tracheophyta</taxon>
        <taxon>Spermatophyta</taxon>
        <taxon>Magnoliopsida</taxon>
        <taxon>eudicotyledons</taxon>
        <taxon>Gunneridae</taxon>
        <taxon>Pentapetalae</taxon>
        <taxon>rosids</taxon>
        <taxon>malvids</taxon>
        <taxon>Brassicales</taxon>
        <taxon>Brassicaceae</taxon>
        <taxon>Brassiceae</taxon>
        <taxon>Brassica</taxon>
    </lineage>
</organism>
<dbReference type="Proteomes" id="UP001295469">
    <property type="component" value="Chromosome C02"/>
</dbReference>
<dbReference type="EMBL" id="HG994366">
    <property type="protein sequence ID" value="CAF1922072.1"/>
    <property type="molecule type" value="Genomic_DNA"/>
</dbReference>
<name>A0A816KHZ6_BRANA</name>
<reference evidence="1" key="1">
    <citation type="submission" date="2021-01" db="EMBL/GenBank/DDBJ databases">
        <authorList>
            <consortium name="Genoscope - CEA"/>
            <person name="William W."/>
        </authorList>
    </citation>
    <scope>NUCLEOTIDE SEQUENCE</scope>
</reference>
<sequence length="45" mass="5086">MPCCGALFRSESKSHLNHLKINSIYIEIPEREILSSLALSLDSIR</sequence>
<gene>
    <name evidence="1" type="ORF">DARMORV10_C02P64190.1</name>
</gene>